<keyword evidence="2" id="KW-1185">Reference proteome</keyword>
<reference evidence="1" key="1">
    <citation type="submission" date="2022-07" db="EMBL/GenBank/DDBJ databases">
        <title>Complete genome of Mycoplasma equigenitalium type strain T37.</title>
        <authorList>
            <person name="Spergser J."/>
        </authorList>
    </citation>
    <scope>NUCLEOTIDE SEQUENCE</scope>
    <source>
        <strain evidence="1">T37</strain>
    </source>
</reference>
<sequence>MKKNSIQLLIDEVNSSLNSENYISALIVALVIPDVCGKILYPSASTTERYKKWFDKYIGDYEQSPLAKKDSKWNLPYMDGYACYKLRCAMLHEGAEDISKDIKIDKFKLLIGKDALCECSSKTQTCDETEVTEWYVNVENLCNKIVWSAEAFLKKENIDSGSIPTIDISDRY</sequence>
<proteinExistence type="predicted"/>
<gene>
    <name evidence="1" type="ORF">NPA09_01645</name>
</gene>
<accession>A0ABY5J1X9</accession>
<dbReference type="RefSeq" id="WP_129721835.1">
    <property type="nucleotide sequence ID" value="NZ_CP101808.1"/>
</dbReference>
<dbReference type="EMBL" id="CP101808">
    <property type="protein sequence ID" value="UUD37257.1"/>
    <property type="molecule type" value="Genomic_DNA"/>
</dbReference>
<protein>
    <submittedName>
        <fullName evidence="1">Uncharacterized protein</fullName>
    </submittedName>
</protein>
<evidence type="ECO:0000313" key="1">
    <source>
        <dbReference type="EMBL" id="UUD37257.1"/>
    </source>
</evidence>
<dbReference type="Proteomes" id="UP001059576">
    <property type="component" value="Chromosome"/>
</dbReference>
<name>A0ABY5J1X9_9BACT</name>
<evidence type="ECO:0000313" key="2">
    <source>
        <dbReference type="Proteomes" id="UP001059576"/>
    </source>
</evidence>
<organism evidence="1 2">
    <name type="scientific">Mycoplasmopsis equigenitalium</name>
    <dbReference type="NCBI Taxonomy" id="114883"/>
    <lineage>
        <taxon>Bacteria</taxon>
        <taxon>Bacillati</taxon>
        <taxon>Mycoplasmatota</taxon>
        <taxon>Mycoplasmoidales</taxon>
        <taxon>Metamycoplasmataceae</taxon>
        <taxon>Mycoplasmopsis</taxon>
    </lineage>
</organism>